<keyword evidence="1" id="KW-0472">Membrane</keyword>
<evidence type="ECO:0000313" key="4">
    <source>
        <dbReference type="WBParaSite" id="ASIM_0001312201-mRNA-1"/>
    </source>
</evidence>
<accession>A0A0M3JXN5</accession>
<sequence>MLALWSALLADKTRLIFAEPPLLGIISVLAVHILLIYQIIVIARPDASNFIPFWSIYVQQVLNASQIIEGTSTTPQGTDMLSPAVSAY</sequence>
<dbReference type="WBParaSite" id="ASIM_0001312201-mRNA-1">
    <property type="protein sequence ID" value="ASIM_0001312201-mRNA-1"/>
    <property type="gene ID" value="ASIM_0001312201"/>
</dbReference>
<evidence type="ECO:0000313" key="3">
    <source>
        <dbReference type="Proteomes" id="UP000267096"/>
    </source>
</evidence>
<reference evidence="2 3" key="2">
    <citation type="submission" date="2018-11" db="EMBL/GenBank/DDBJ databases">
        <authorList>
            <consortium name="Pathogen Informatics"/>
        </authorList>
    </citation>
    <scope>NUCLEOTIDE SEQUENCE [LARGE SCALE GENOMIC DNA]</scope>
</reference>
<evidence type="ECO:0000256" key="1">
    <source>
        <dbReference type="SAM" id="Phobius"/>
    </source>
</evidence>
<dbReference type="Proteomes" id="UP000267096">
    <property type="component" value="Unassembled WGS sequence"/>
</dbReference>
<proteinExistence type="predicted"/>
<gene>
    <name evidence="2" type="ORF">ASIM_LOCUS12588</name>
</gene>
<keyword evidence="1" id="KW-0812">Transmembrane</keyword>
<reference evidence="4" key="1">
    <citation type="submission" date="2017-02" db="UniProtKB">
        <authorList>
            <consortium name="WormBaseParasite"/>
        </authorList>
    </citation>
    <scope>IDENTIFICATION</scope>
</reference>
<protein>
    <submittedName>
        <fullName evidence="2 4">Uncharacterized protein</fullName>
    </submittedName>
</protein>
<keyword evidence="1" id="KW-1133">Transmembrane helix</keyword>
<organism evidence="4">
    <name type="scientific">Anisakis simplex</name>
    <name type="common">Herring worm</name>
    <dbReference type="NCBI Taxonomy" id="6269"/>
    <lineage>
        <taxon>Eukaryota</taxon>
        <taxon>Metazoa</taxon>
        <taxon>Ecdysozoa</taxon>
        <taxon>Nematoda</taxon>
        <taxon>Chromadorea</taxon>
        <taxon>Rhabditida</taxon>
        <taxon>Spirurina</taxon>
        <taxon>Ascaridomorpha</taxon>
        <taxon>Ascaridoidea</taxon>
        <taxon>Anisakidae</taxon>
        <taxon>Anisakis</taxon>
        <taxon>Anisakis simplex complex</taxon>
    </lineage>
</organism>
<keyword evidence="3" id="KW-1185">Reference proteome</keyword>
<name>A0A0M3JXN5_ANISI</name>
<feature type="transmembrane region" description="Helical" evidence="1">
    <location>
        <begin position="20"/>
        <end position="43"/>
    </location>
</feature>
<dbReference type="AlphaFoldDB" id="A0A0M3JXN5"/>
<dbReference type="EMBL" id="UYRR01031214">
    <property type="protein sequence ID" value="VDK47714.1"/>
    <property type="molecule type" value="Genomic_DNA"/>
</dbReference>
<evidence type="ECO:0000313" key="2">
    <source>
        <dbReference type="EMBL" id="VDK47714.1"/>
    </source>
</evidence>